<feature type="region of interest" description="Disordered" evidence="1">
    <location>
        <begin position="405"/>
        <end position="428"/>
    </location>
</feature>
<feature type="compositionally biased region" description="Basic residues" evidence="1">
    <location>
        <begin position="134"/>
        <end position="148"/>
    </location>
</feature>
<feature type="region of interest" description="Disordered" evidence="1">
    <location>
        <begin position="1"/>
        <end position="205"/>
    </location>
</feature>
<feature type="compositionally biased region" description="Basic and acidic residues" evidence="1">
    <location>
        <begin position="100"/>
        <end position="112"/>
    </location>
</feature>
<feature type="compositionally biased region" description="Basic and acidic residues" evidence="1">
    <location>
        <begin position="299"/>
        <end position="310"/>
    </location>
</feature>
<feature type="compositionally biased region" description="Basic and acidic residues" evidence="1">
    <location>
        <begin position="21"/>
        <end position="31"/>
    </location>
</feature>
<feature type="compositionally biased region" description="Low complexity" evidence="1">
    <location>
        <begin position="40"/>
        <end position="55"/>
    </location>
</feature>
<feature type="compositionally biased region" description="Polar residues" evidence="1">
    <location>
        <begin position="419"/>
        <end position="428"/>
    </location>
</feature>
<proteinExistence type="predicted"/>
<dbReference type="AlphaFoldDB" id="A0A6J4L5E7"/>
<feature type="compositionally biased region" description="Low complexity" evidence="1">
    <location>
        <begin position="405"/>
        <end position="417"/>
    </location>
</feature>
<feature type="region of interest" description="Disordered" evidence="1">
    <location>
        <begin position="245"/>
        <end position="269"/>
    </location>
</feature>
<name>A0A6J4L5E7_9ACTN</name>
<feature type="compositionally biased region" description="Low complexity" evidence="1">
    <location>
        <begin position="311"/>
        <end position="320"/>
    </location>
</feature>
<protein>
    <submittedName>
        <fullName evidence="2">Uncharacterized protein</fullName>
    </submittedName>
</protein>
<feature type="non-terminal residue" evidence="2">
    <location>
        <position position="428"/>
    </location>
</feature>
<feature type="non-terminal residue" evidence="2">
    <location>
        <position position="1"/>
    </location>
</feature>
<feature type="compositionally biased region" description="Basic residues" evidence="1">
    <location>
        <begin position="162"/>
        <end position="177"/>
    </location>
</feature>
<sequence length="428" mass="47381">EAAGDLLRRDVEPPRQPVCHQHREDRSDRADRPRRHGRRAAAGALPQRGGRQLPRGPVPRRRVRAGPLHQRAGRLPLPGPQLRAGRRDLRVRLQPRRLHRPVDGGDDRKGRTADQAGPRRRAAARGGGALQAARSRRWHVRLQRRRVPPRLLPRRDTYPVPRRVRHRRRARRARRRPPCSPVPRRAAQRRGALCPAGAGRRRAADEVRALPLGGREGRRQRGRAGPPGVVRRRALRRRRRLRRGGALRHRAAVDGGRGQPAGAGLRRVPAAAVRRERLLSDPAPLDDPDVLAARLGDPAQDRARHQERQGVPRSSAAARPPRVRDGADLVGGCRPLRSGRGLRPAKSGGVVRGVRPVRRLHRAGGRPARTDVRADLDVAVRTGHRPRRRPGAAWPGAAWPGAAWPGAAWPGAAWPGRTHSPSTAPDRL</sequence>
<dbReference type="EMBL" id="CADCUI010000001">
    <property type="protein sequence ID" value="CAA9323101.1"/>
    <property type="molecule type" value="Genomic_DNA"/>
</dbReference>
<feature type="compositionally biased region" description="Basic and acidic residues" evidence="1">
    <location>
        <begin position="1"/>
        <end position="13"/>
    </location>
</feature>
<evidence type="ECO:0000313" key="2">
    <source>
        <dbReference type="EMBL" id="CAA9323101.1"/>
    </source>
</evidence>
<accession>A0A6J4L5E7</accession>
<reference evidence="2" key="1">
    <citation type="submission" date="2020-02" db="EMBL/GenBank/DDBJ databases">
        <authorList>
            <person name="Meier V. D."/>
        </authorList>
    </citation>
    <scope>NUCLEOTIDE SEQUENCE</scope>
    <source>
        <strain evidence="2">AVDCRST_MAG34</strain>
    </source>
</reference>
<organism evidence="2">
    <name type="scientific">uncultured Nocardioidaceae bacterium</name>
    <dbReference type="NCBI Taxonomy" id="253824"/>
    <lineage>
        <taxon>Bacteria</taxon>
        <taxon>Bacillati</taxon>
        <taxon>Actinomycetota</taxon>
        <taxon>Actinomycetes</taxon>
        <taxon>Propionibacteriales</taxon>
        <taxon>Nocardioidaceae</taxon>
        <taxon>environmental samples</taxon>
    </lineage>
</organism>
<feature type="region of interest" description="Disordered" evidence="1">
    <location>
        <begin position="298"/>
        <end position="350"/>
    </location>
</feature>
<evidence type="ECO:0000256" key="1">
    <source>
        <dbReference type="SAM" id="MobiDB-lite"/>
    </source>
</evidence>
<gene>
    <name evidence="2" type="ORF">AVDCRST_MAG34-1557</name>
</gene>